<feature type="domain" description="Cytochrome c" evidence="5">
    <location>
        <begin position="27"/>
        <end position="104"/>
    </location>
</feature>
<name>A0A437Q6U3_9GAMM</name>
<keyword evidence="7" id="KW-1185">Reference proteome</keyword>
<dbReference type="RefSeq" id="WP_127694426.1">
    <property type="nucleotide sequence ID" value="NZ_SACQ01000005.1"/>
</dbReference>
<dbReference type="InterPro" id="IPR009056">
    <property type="entry name" value="Cyt_c-like_dom"/>
</dbReference>
<dbReference type="GO" id="GO:0020037">
    <property type="term" value="F:heme binding"/>
    <property type="evidence" value="ECO:0007669"/>
    <property type="project" value="InterPro"/>
</dbReference>
<evidence type="ECO:0000313" key="7">
    <source>
        <dbReference type="Proteomes" id="UP000282818"/>
    </source>
</evidence>
<keyword evidence="3 4" id="KW-0408">Iron</keyword>
<gene>
    <name evidence="6" type="ORF">EOE65_11290</name>
</gene>
<evidence type="ECO:0000313" key="6">
    <source>
        <dbReference type="EMBL" id="RVU30230.1"/>
    </source>
</evidence>
<dbReference type="PROSITE" id="PS51257">
    <property type="entry name" value="PROKAR_LIPOPROTEIN"/>
    <property type="match status" value="1"/>
</dbReference>
<evidence type="ECO:0000256" key="1">
    <source>
        <dbReference type="ARBA" id="ARBA00022617"/>
    </source>
</evidence>
<protein>
    <submittedName>
        <fullName evidence="6">Cytochrome c</fullName>
    </submittedName>
</protein>
<dbReference type="GO" id="GO:0009055">
    <property type="term" value="F:electron transfer activity"/>
    <property type="evidence" value="ECO:0007669"/>
    <property type="project" value="InterPro"/>
</dbReference>
<dbReference type="GO" id="GO:0046872">
    <property type="term" value="F:metal ion binding"/>
    <property type="evidence" value="ECO:0007669"/>
    <property type="project" value="UniProtKB-KW"/>
</dbReference>
<dbReference type="SUPFAM" id="SSF46626">
    <property type="entry name" value="Cytochrome c"/>
    <property type="match status" value="1"/>
</dbReference>
<dbReference type="Gene3D" id="1.10.760.10">
    <property type="entry name" value="Cytochrome c-like domain"/>
    <property type="match status" value="1"/>
</dbReference>
<evidence type="ECO:0000256" key="4">
    <source>
        <dbReference type="PROSITE-ProRule" id="PRU00433"/>
    </source>
</evidence>
<dbReference type="Pfam" id="PF13442">
    <property type="entry name" value="Cytochrome_CBB3"/>
    <property type="match status" value="1"/>
</dbReference>
<keyword evidence="1 4" id="KW-0349">Heme</keyword>
<evidence type="ECO:0000256" key="2">
    <source>
        <dbReference type="ARBA" id="ARBA00022723"/>
    </source>
</evidence>
<reference evidence="6 7" key="1">
    <citation type="submission" date="2019-01" db="EMBL/GenBank/DDBJ databases">
        <authorList>
            <person name="Chen W.-M."/>
        </authorList>
    </citation>
    <scope>NUCLEOTIDE SEQUENCE [LARGE SCALE GENOMIC DNA]</scope>
    <source>
        <strain evidence="6 7">HPM-16</strain>
    </source>
</reference>
<sequence length="107" mass="11933">MKTPRHYSVAMVIVAITGLSACTEPETGGRNGEQLFLKYCASCHKSSGGGNFLKGVPSAKHTRLTEKQILQLIYYGRTHSRMPTFPRMKLDEAKMIAGYVSNQLRRN</sequence>
<organism evidence="6 7">
    <name type="scientific">Neptunomonas marina</name>
    <dbReference type="NCBI Taxonomy" id="1815562"/>
    <lineage>
        <taxon>Bacteria</taxon>
        <taxon>Pseudomonadati</taxon>
        <taxon>Pseudomonadota</taxon>
        <taxon>Gammaproteobacteria</taxon>
        <taxon>Oceanospirillales</taxon>
        <taxon>Oceanospirillaceae</taxon>
        <taxon>Neptunomonas</taxon>
    </lineage>
</organism>
<keyword evidence="2 4" id="KW-0479">Metal-binding</keyword>
<evidence type="ECO:0000256" key="3">
    <source>
        <dbReference type="ARBA" id="ARBA00023004"/>
    </source>
</evidence>
<accession>A0A437Q6U3</accession>
<dbReference type="EMBL" id="SACQ01000005">
    <property type="protein sequence ID" value="RVU30230.1"/>
    <property type="molecule type" value="Genomic_DNA"/>
</dbReference>
<dbReference type="InterPro" id="IPR036909">
    <property type="entry name" value="Cyt_c-like_dom_sf"/>
</dbReference>
<dbReference type="PROSITE" id="PS51007">
    <property type="entry name" value="CYTC"/>
    <property type="match status" value="1"/>
</dbReference>
<dbReference type="Proteomes" id="UP000282818">
    <property type="component" value="Unassembled WGS sequence"/>
</dbReference>
<dbReference type="AlphaFoldDB" id="A0A437Q6U3"/>
<comment type="caution">
    <text evidence="6">The sequence shown here is derived from an EMBL/GenBank/DDBJ whole genome shotgun (WGS) entry which is preliminary data.</text>
</comment>
<evidence type="ECO:0000259" key="5">
    <source>
        <dbReference type="PROSITE" id="PS51007"/>
    </source>
</evidence>
<proteinExistence type="predicted"/>